<dbReference type="Proteomes" id="UP000450917">
    <property type="component" value="Unassembled WGS sequence"/>
</dbReference>
<comment type="caution">
    <text evidence="13">The sequence shown here is derived from an EMBL/GenBank/DDBJ whole genome shotgun (WGS) entry which is preliminary data.</text>
</comment>
<dbReference type="RefSeq" id="WP_141335494.1">
    <property type="nucleotide sequence ID" value="NZ_WNZX01000010.1"/>
</dbReference>
<comment type="cofactor">
    <cofactor evidence="1">
        <name>Mg(2+)</name>
        <dbReference type="ChEBI" id="CHEBI:18420"/>
    </cofactor>
</comment>
<gene>
    <name evidence="13" type="ORF">GNP93_13860</name>
</gene>
<dbReference type="GO" id="GO:0008033">
    <property type="term" value="P:tRNA processing"/>
    <property type="evidence" value="ECO:0007669"/>
    <property type="project" value="UniProtKB-KW"/>
</dbReference>
<keyword evidence="6" id="KW-0547">Nucleotide-binding</keyword>
<keyword evidence="7" id="KW-0460">Magnesium</keyword>
<dbReference type="GO" id="GO:0046872">
    <property type="term" value="F:metal ion binding"/>
    <property type="evidence" value="ECO:0007669"/>
    <property type="project" value="UniProtKB-KW"/>
</dbReference>
<evidence type="ECO:0000259" key="12">
    <source>
        <dbReference type="Pfam" id="PF13735"/>
    </source>
</evidence>
<evidence type="ECO:0000256" key="7">
    <source>
        <dbReference type="ARBA" id="ARBA00022842"/>
    </source>
</evidence>
<name>A0A7X3CU46_9BACL</name>
<dbReference type="InterPro" id="IPR050264">
    <property type="entry name" value="Bact_CCA-adding_enz_type3_sf"/>
</dbReference>
<dbReference type="GO" id="GO:0004810">
    <property type="term" value="F:CCA tRNA nucleotidyltransferase activity"/>
    <property type="evidence" value="ECO:0007669"/>
    <property type="project" value="UniProtKB-EC"/>
</dbReference>
<dbReference type="SUPFAM" id="SSF81891">
    <property type="entry name" value="Poly A polymerase C-terminal region-like"/>
    <property type="match status" value="1"/>
</dbReference>
<evidence type="ECO:0000313" key="13">
    <source>
        <dbReference type="EMBL" id="MUG71757.1"/>
    </source>
</evidence>
<dbReference type="GO" id="GO:0000166">
    <property type="term" value="F:nucleotide binding"/>
    <property type="evidence" value="ECO:0007669"/>
    <property type="project" value="UniProtKB-KW"/>
</dbReference>
<dbReference type="AlphaFoldDB" id="A0A7X3CU46"/>
<keyword evidence="14" id="KW-1185">Reference proteome</keyword>
<dbReference type="SUPFAM" id="SSF81301">
    <property type="entry name" value="Nucleotidyltransferase"/>
    <property type="match status" value="1"/>
</dbReference>
<dbReference type="NCBIfam" id="NF009814">
    <property type="entry name" value="PRK13299.1"/>
    <property type="match status" value="1"/>
</dbReference>
<feature type="domain" description="tRNA nucleotidyltransferase/poly(A) polymerase RNA and SrmB- binding" evidence="11">
    <location>
        <begin position="174"/>
        <end position="228"/>
    </location>
</feature>
<evidence type="ECO:0000256" key="5">
    <source>
        <dbReference type="ARBA" id="ARBA00022723"/>
    </source>
</evidence>
<keyword evidence="3" id="KW-0819">tRNA processing</keyword>
<feature type="domain" description="Poly A polymerase head" evidence="10">
    <location>
        <begin position="27"/>
        <end position="147"/>
    </location>
</feature>
<dbReference type="PANTHER" id="PTHR46173">
    <property type="entry name" value="CCA TRNA NUCLEOTIDYLTRANSFERASE 1, MITOCHONDRIAL"/>
    <property type="match status" value="1"/>
</dbReference>
<accession>A0A7X3CU46</accession>
<dbReference type="Gene3D" id="1.10.3090.10">
    <property type="entry name" value="cca-adding enzyme, domain 2"/>
    <property type="match status" value="1"/>
</dbReference>
<evidence type="ECO:0000259" key="10">
    <source>
        <dbReference type="Pfam" id="PF01743"/>
    </source>
</evidence>
<dbReference type="Pfam" id="PF13735">
    <property type="entry name" value="tRNA_NucTran2_2"/>
    <property type="match status" value="1"/>
</dbReference>
<dbReference type="EC" id="2.7.7.72" evidence="13"/>
<evidence type="ECO:0000256" key="9">
    <source>
        <dbReference type="RuleBase" id="RU003953"/>
    </source>
</evidence>
<dbReference type="GO" id="GO:0000049">
    <property type="term" value="F:tRNA binding"/>
    <property type="evidence" value="ECO:0007669"/>
    <property type="project" value="TreeGrafter"/>
</dbReference>
<dbReference type="Gene3D" id="3.30.460.10">
    <property type="entry name" value="Beta Polymerase, domain 2"/>
    <property type="match status" value="1"/>
</dbReference>
<evidence type="ECO:0000256" key="1">
    <source>
        <dbReference type="ARBA" id="ARBA00001946"/>
    </source>
</evidence>
<dbReference type="EMBL" id="WNZX01000010">
    <property type="protein sequence ID" value="MUG71757.1"/>
    <property type="molecule type" value="Genomic_DNA"/>
</dbReference>
<evidence type="ECO:0000256" key="6">
    <source>
        <dbReference type="ARBA" id="ARBA00022741"/>
    </source>
</evidence>
<dbReference type="Pfam" id="PF01743">
    <property type="entry name" value="PolyA_pol"/>
    <property type="match status" value="1"/>
</dbReference>
<evidence type="ECO:0000259" key="11">
    <source>
        <dbReference type="Pfam" id="PF12627"/>
    </source>
</evidence>
<keyword evidence="8 9" id="KW-0694">RNA-binding</keyword>
<dbReference type="Gene3D" id="1.10.246.80">
    <property type="match status" value="1"/>
</dbReference>
<dbReference type="InterPro" id="IPR032828">
    <property type="entry name" value="PolyA_RNA-bd"/>
</dbReference>
<evidence type="ECO:0000313" key="14">
    <source>
        <dbReference type="Proteomes" id="UP000450917"/>
    </source>
</evidence>
<dbReference type="InterPro" id="IPR002646">
    <property type="entry name" value="PolA_pol_head_dom"/>
</dbReference>
<organism evidence="13 14">
    <name type="scientific">Paenibacillus validus</name>
    <dbReference type="NCBI Taxonomy" id="44253"/>
    <lineage>
        <taxon>Bacteria</taxon>
        <taxon>Bacillati</taxon>
        <taxon>Bacillota</taxon>
        <taxon>Bacilli</taxon>
        <taxon>Bacillales</taxon>
        <taxon>Paenibacillaceae</taxon>
        <taxon>Paenibacillus</taxon>
    </lineage>
</organism>
<dbReference type="CDD" id="cd05398">
    <property type="entry name" value="NT_ClassII-CCAase"/>
    <property type="match status" value="1"/>
</dbReference>
<dbReference type="InterPro" id="IPR032810">
    <property type="entry name" value="CCA-adding_enz_C"/>
</dbReference>
<evidence type="ECO:0000256" key="4">
    <source>
        <dbReference type="ARBA" id="ARBA00022695"/>
    </source>
</evidence>
<keyword evidence="2 9" id="KW-0808">Transferase</keyword>
<sequence length="443" mass="50003">MKETEGQALKQHALGIVARLNEAGFEAYFVGGCVRDELLGRPVKDYDIATSARPEQVEALFQRTVPTGLQHGTVTVVVHRQPFEVTTFRKEGDYSDYRRPHSVEYIDSLHEDLQRRDFTMNAMAMDLNGRLIDPFGGQADLERGILRCVGSAQERFSEDALRMLRCIRFAAEYGLKPESGTWLALLGAAPLLRHIAMERIRAELERMLTGSDPSGAMLLLKDCRLLAHTKEKLCWARLDEIDSVGELDLRKLTRLEDRLAYLYLKLGAGQGDYDTDMRKLTFAKKQIEEVGRIVEANAWLMHELAAYTVRDAGEPSHEARELWVEAALRYGIDGLQTLRTIYKLDRNIRHAAGTDTVTHPIFTEWIRHGEAWLAEMPVARLRDLAVTGQEVLEALQGKAGPWTGKLLQALLRQAALGSLPNRKEALIQAARELYGEMQEKGIR</sequence>
<reference evidence="13 14" key="1">
    <citation type="submission" date="2019-11" db="EMBL/GenBank/DDBJ databases">
        <title>Draft genome sequences of five Paenibacillus species of dairy origin.</title>
        <authorList>
            <person name="Olajide A.M."/>
            <person name="Chen S."/>
            <person name="Lapointe G."/>
        </authorList>
    </citation>
    <scope>NUCLEOTIDE SEQUENCE [LARGE SCALE GENOMIC DNA]</scope>
    <source>
        <strain evidence="13 14">2CS3</strain>
    </source>
</reference>
<evidence type="ECO:0000256" key="2">
    <source>
        <dbReference type="ARBA" id="ARBA00022679"/>
    </source>
</evidence>
<feature type="domain" description="CCA-adding enzyme C-terminal" evidence="12">
    <location>
        <begin position="374"/>
        <end position="429"/>
    </location>
</feature>
<comment type="similarity">
    <text evidence="9">Belongs to the tRNA nucleotidyltransferase/poly(A) polymerase family.</text>
</comment>
<evidence type="ECO:0000256" key="8">
    <source>
        <dbReference type="ARBA" id="ARBA00022884"/>
    </source>
</evidence>
<proteinExistence type="inferred from homology"/>
<dbReference type="Pfam" id="PF12627">
    <property type="entry name" value="PolyA_pol_RNAbd"/>
    <property type="match status" value="1"/>
</dbReference>
<keyword evidence="5" id="KW-0479">Metal-binding</keyword>
<dbReference type="InterPro" id="IPR043519">
    <property type="entry name" value="NT_sf"/>
</dbReference>
<dbReference type="PANTHER" id="PTHR46173:SF1">
    <property type="entry name" value="CCA TRNA NUCLEOTIDYLTRANSFERASE 1, MITOCHONDRIAL"/>
    <property type="match status" value="1"/>
</dbReference>
<keyword evidence="4 13" id="KW-0548">Nucleotidyltransferase</keyword>
<evidence type="ECO:0000256" key="3">
    <source>
        <dbReference type="ARBA" id="ARBA00022694"/>
    </source>
</evidence>
<protein>
    <submittedName>
        <fullName evidence="13">CCA tRNA nucleotidyltransferase</fullName>
        <ecNumber evidence="13">2.7.7.72</ecNumber>
    </submittedName>
</protein>